<comment type="caution">
    <text evidence="1">The sequence shown here is derived from an EMBL/GenBank/DDBJ whole genome shotgun (WGS) entry which is preliminary data.</text>
</comment>
<accession>A0AAX0WPK6</accession>
<evidence type="ECO:0000313" key="2">
    <source>
        <dbReference type="Proteomes" id="UP000236075"/>
    </source>
</evidence>
<sequence length="70" mass="8037">MQVKRNQNDRAREKHVDLTSKNKSNPFFINKLKKQIINNPNTFAFLSRIIRRFPANIPLPATGNQCSAQG</sequence>
<dbReference type="Proteomes" id="UP000236075">
    <property type="component" value="Unassembled WGS sequence"/>
</dbReference>
<gene>
    <name evidence="1" type="ORF">CXT95_01555</name>
</gene>
<dbReference type="EMBL" id="PJLB01000004">
    <property type="protein sequence ID" value="PND05130.1"/>
    <property type="molecule type" value="Genomic_DNA"/>
</dbReference>
<name>A0AAX0WPK6_9BACT</name>
<proteinExistence type="predicted"/>
<organism evidence="1 2">
    <name type="scientific">Akkermansia muciniphila</name>
    <dbReference type="NCBI Taxonomy" id="239935"/>
    <lineage>
        <taxon>Bacteria</taxon>
        <taxon>Pseudomonadati</taxon>
        <taxon>Verrucomicrobiota</taxon>
        <taxon>Verrucomicrobiia</taxon>
        <taxon>Verrucomicrobiales</taxon>
        <taxon>Akkermansiaceae</taxon>
        <taxon>Akkermansia</taxon>
    </lineage>
</organism>
<evidence type="ECO:0000313" key="1">
    <source>
        <dbReference type="EMBL" id="PND05130.1"/>
    </source>
</evidence>
<protein>
    <submittedName>
        <fullName evidence="1">Uncharacterized protein</fullName>
    </submittedName>
</protein>
<dbReference type="AlphaFoldDB" id="A0AAX0WPK6"/>
<reference evidence="1 2" key="1">
    <citation type="journal article" date="2017" name="BMC Genomics">
        <title>Genome sequencing of 39 Akkermansia muciniphila isolates reveals its population structure, genomic and functional diverisity, and global distribution in mammalian gut microbiotas.</title>
        <authorList>
            <person name="Guo X."/>
            <person name="Li S."/>
            <person name="Zhang J."/>
            <person name="Wu F."/>
            <person name="Li X."/>
            <person name="Wu D."/>
            <person name="Zhang M."/>
            <person name="Ou Z."/>
            <person name="Jie Z."/>
            <person name="Yan Q."/>
            <person name="Li P."/>
            <person name="Yi J."/>
            <person name="Peng Y."/>
        </authorList>
    </citation>
    <scope>NUCLEOTIDE SEQUENCE [LARGE SCALE GENOMIC DNA]</scope>
    <source>
        <strain evidence="1 2">GP28</strain>
    </source>
</reference>